<dbReference type="PANTHER" id="PTHR33337:SF3">
    <property type="entry name" value="CENP-V_GFA DOMAIN-CONTAINING PROTEIN"/>
    <property type="match status" value="1"/>
</dbReference>
<name>A0ABX0AD62_9GAMM</name>
<comment type="similarity">
    <text evidence="1">Belongs to the Gfa family.</text>
</comment>
<dbReference type="Gene3D" id="3.90.1590.10">
    <property type="entry name" value="glutathione-dependent formaldehyde- activating enzyme (gfa)"/>
    <property type="match status" value="1"/>
</dbReference>
<dbReference type="RefSeq" id="WP_162349011.1">
    <property type="nucleotide sequence ID" value="NZ_QOVG01000003.1"/>
</dbReference>
<evidence type="ECO:0000259" key="5">
    <source>
        <dbReference type="PROSITE" id="PS51891"/>
    </source>
</evidence>
<dbReference type="Pfam" id="PF04828">
    <property type="entry name" value="GFA"/>
    <property type="match status" value="1"/>
</dbReference>
<proteinExistence type="inferred from homology"/>
<protein>
    <submittedName>
        <fullName evidence="6">Aldehyde-activating protein</fullName>
    </submittedName>
</protein>
<dbReference type="InterPro" id="IPR006913">
    <property type="entry name" value="CENP-V/GFA"/>
</dbReference>
<dbReference type="InterPro" id="IPR011057">
    <property type="entry name" value="Mss4-like_sf"/>
</dbReference>
<evidence type="ECO:0000313" key="6">
    <source>
        <dbReference type="EMBL" id="NDK38455.1"/>
    </source>
</evidence>
<evidence type="ECO:0000256" key="3">
    <source>
        <dbReference type="ARBA" id="ARBA00022833"/>
    </source>
</evidence>
<organism evidence="6 7">
    <name type="scientific">Pseudoxanthomonas gei</name>
    <dbReference type="NCBI Taxonomy" id="1383030"/>
    <lineage>
        <taxon>Bacteria</taxon>
        <taxon>Pseudomonadati</taxon>
        <taxon>Pseudomonadota</taxon>
        <taxon>Gammaproteobacteria</taxon>
        <taxon>Lysobacterales</taxon>
        <taxon>Lysobacteraceae</taxon>
        <taxon>Pseudoxanthomonas</taxon>
    </lineage>
</organism>
<keyword evidence="7" id="KW-1185">Reference proteome</keyword>
<dbReference type="PROSITE" id="PS51891">
    <property type="entry name" value="CENP_V_GFA"/>
    <property type="match status" value="1"/>
</dbReference>
<sequence>MSSPGDALSGGCQCGAIRYELSDGPLQLYVCHCTECRKQSASAFGISFIVRQAALHLTRGVPKFWSRPTDTGSTLDCAFCPDCGSRLWHQRRGATDTLSIKGGSLDQPVDLGNAAHIWTSRMLPGILLPQGVAAFPGEPDEP</sequence>
<accession>A0ABX0AD62</accession>
<keyword evidence="4" id="KW-0456">Lyase</keyword>
<keyword evidence="2" id="KW-0479">Metal-binding</keyword>
<evidence type="ECO:0000256" key="1">
    <source>
        <dbReference type="ARBA" id="ARBA00005495"/>
    </source>
</evidence>
<keyword evidence="3" id="KW-0862">Zinc</keyword>
<evidence type="ECO:0000313" key="7">
    <source>
        <dbReference type="Proteomes" id="UP001429354"/>
    </source>
</evidence>
<comment type="caution">
    <text evidence="6">The sequence shown here is derived from an EMBL/GenBank/DDBJ whole genome shotgun (WGS) entry which is preliminary data.</text>
</comment>
<feature type="domain" description="CENP-V/GFA" evidence="5">
    <location>
        <begin position="8"/>
        <end position="119"/>
    </location>
</feature>
<gene>
    <name evidence="6" type="ORF">DT603_06310</name>
</gene>
<reference evidence="6 7" key="1">
    <citation type="submission" date="2018-07" db="EMBL/GenBank/DDBJ databases">
        <title>Whole genome Sequencing of Pseudoxanthomonas gei KCTC 32298 (T).</title>
        <authorList>
            <person name="Kumar S."/>
            <person name="Bansal K."/>
            <person name="Kaur A."/>
            <person name="Patil P."/>
            <person name="Sharma S."/>
            <person name="Patil P.B."/>
        </authorList>
    </citation>
    <scope>NUCLEOTIDE SEQUENCE [LARGE SCALE GENOMIC DNA]</scope>
    <source>
        <strain evidence="6 7">KCTC 32298</strain>
    </source>
</reference>
<evidence type="ECO:0000256" key="4">
    <source>
        <dbReference type="ARBA" id="ARBA00023239"/>
    </source>
</evidence>
<dbReference type="PANTHER" id="PTHR33337">
    <property type="entry name" value="GFA DOMAIN-CONTAINING PROTEIN"/>
    <property type="match status" value="1"/>
</dbReference>
<dbReference type="EMBL" id="QOVG01000003">
    <property type="protein sequence ID" value="NDK38455.1"/>
    <property type="molecule type" value="Genomic_DNA"/>
</dbReference>
<dbReference type="SUPFAM" id="SSF51316">
    <property type="entry name" value="Mss4-like"/>
    <property type="match status" value="1"/>
</dbReference>
<evidence type="ECO:0000256" key="2">
    <source>
        <dbReference type="ARBA" id="ARBA00022723"/>
    </source>
</evidence>
<dbReference type="Proteomes" id="UP001429354">
    <property type="component" value="Unassembled WGS sequence"/>
</dbReference>